<sequence length="224" mass="26005">MMNLNKIINICLENEWMTKNPFANYKSKIIIEDVLCLTEVDLKRMRDKIFSSERLNRVRDIFIFCCYTGLSYAEVKKLSSNHIKIKDDGERLIKIKRTKTNTEAKIPILPIAAEILEKYKNETECINTNKLLPVISNQKTNEYLKEIGAICEIDFDITFHTARHTFPTSITFNNGVPIETVSKMLGHKSIRMSQHYAKVQETKISTDMKILKEVLNKKSSRLEN</sequence>
<organism evidence="3 4">
    <name type="scientific">Chryseobacterium luquanense</name>
    <dbReference type="NCBI Taxonomy" id="2983766"/>
    <lineage>
        <taxon>Bacteria</taxon>
        <taxon>Pseudomonadati</taxon>
        <taxon>Bacteroidota</taxon>
        <taxon>Flavobacteriia</taxon>
        <taxon>Flavobacteriales</taxon>
        <taxon>Weeksellaceae</taxon>
        <taxon>Chryseobacterium group</taxon>
        <taxon>Chryseobacterium</taxon>
    </lineage>
</organism>
<comment type="caution">
    <text evidence="3">The sequence shown here is derived from an EMBL/GenBank/DDBJ whole genome shotgun (WGS) entry which is preliminary data.</text>
</comment>
<feature type="domain" description="Tyr recombinase" evidence="2">
    <location>
        <begin position="32"/>
        <end position="216"/>
    </location>
</feature>
<dbReference type="InterPro" id="IPR002104">
    <property type="entry name" value="Integrase_catalytic"/>
</dbReference>
<dbReference type="Pfam" id="PF00589">
    <property type="entry name" value="Phage_integrase"/>
    <property type="match status" value="1"/>
</dbReference>
<dbReference type="InterPro" id="IPR011010">
    <property type="entry name" value="DNA_brk_join_enz"/>
</dbReference>
<accession>A0ABT3XY40</accession>
<evidence type="ECO:0000313" key="3">
    <source>
        <dbReference type="EMBL" id="MCX8530805.1"/>
    </source>
</evidence>
<dbReference type="Proteomes" id="UP001070176">
    <property type="component" value="Unassembled WGS sequence"/>
</dbReference>
<dbReference type="PROSITE" id="PS51898">
    <property type="entry name" value="TYR_RECOMBINASE"/>
    <property type="match status" value="1"/>
</dbReference>
<dbReference type="InterPro" id="IPR013762">
    <property type="entry name" value="Integrase-like_cat_sf"/>
</dbReference>
<dbReference type="EMBL" id="JAOVZV010000001">
    <property type="protein sequence ID" value="MCX8530805.1"/>
    <property type="molecule type" value="Genomic_DNA"/>
</dbReference>
<evidence type="ECO:0000256" key="1">
    <source>
        <dbReference type="ARBA" id="ARBA00023172"/>
    </source>
</evidence>
<dbReference type="SUPFAM" id="SSF56349">
    <property type="entry name" value="DNA breaking-rejoining enzymes"/>
    <property type="match status" value="1"/>
</dbReference>
<dbReference type="PANTHER" id="PTHR30349">
    <property type="entry name" value="PHAGE INTEGRASE-RELATED"/>
    <property type="match status" value="1"/>
</dbReference>
<name>A0ABT3XY40_9FLAO</name>
<dbReference type="InterPro" id="IPR050090">
    <property type="entry name" value="Tyrosine_recombinase_XerCD"/>
</dbReference>
<proteinExistence type="predicted"/>
<gene>
    <name evidence="3" type="ORF">OEA66_00395</name>
</gene>
<reference evidence="3" key="1">
    <citation type="submission" date="2022-10" db="EMBL/GenBank/DDBJ databases">
        <title>Chryseobacterium sp. nov., a novel bacterial species.</title>
        <authorList>
            <person name="Cao Y."/>
        </authorList>
    </citation>
    <scope>NUCLEOTIDE SEQUENCE</scope>
    <source>
        <strain evidence="3">KC 927</strain>
    </source>
</reference>
<dbReference type="Gene3D" id="1.10.443.10">
    <property type="entry name" value="Intergrase catalytic core"/>
    <property type="match status" value="1"/>
</dbReference>
<keyword evidence="1" id="KW-0233">DNA recombination</keyword>
<dbReference type="CDD" id="cd01185">
    <property type="entry name" value="INTN1_C_like"/>
    <property type="match status" value="1"/>
</dbReference>
<protein>
    <submittedName>
        <fullName evidence="3">Site-specific integrase</fullName>
    </submittedName>
</protein>
<evidence type="ECO:0000313" key="4">
    <source>
        <dbReference type="Proteomes" id="UP001070176"/>
    </source>
</evidence>
<dbReference type="PANTHER" id="PTHR30349:SF64">
    <property type="entry name" value="PROPHAGE INTEGRASE INTD-RELATED"/>
    <property type="match status" value="1"/>
</dbReference>
<evidence type="ECO:0000259" key="2">
    <source>
        <dbReference type="PROSITE" id="PS51898"/>
    </source>
</evidence>
<keyword evidence="4" id="KW-1185">Reference proteome</keyword>